<protein>
    <submittedName>
        <fullName evidence="2">Uncharacterized protein</fullName>
    </submittedName>
</protein>
<organism evidence="2">
    <name type="scientific">bioreactor metagenome</name>
    <dbReference type="NCBI Taxonomy" id="1076179"/>
    <lineage>
        <taxon>unclassified sequences</taxon>
        <taxon>metagenomes</taxon>
        <taxon>ecological metagenomes</taxon>
    </lineage>
</organism>
<reference evidence="2" key="1">
    <citation type="submission" date="2019-08" db="EMBL/GenBank/DDBJ databases">
        <authorList>
            <person name="Kucharzyk K."/>
            <person name="Murdoch R.W."/>
            <person name="Higgins S."/>
            <person name="Loffler F."/>
        </authorList>
    </citation>
    <scope>NUCLEOTIDE SEQUENCE</scope>
</reference>
<dbReference type="EMBL" id="VSSQ01054840">
    <property type="protein sequence ID" value="MPN08751.1"/>
    <property type="molecule type" value="Genomic_DNA"/>
</dbReference>
<dbReference type="AlphaFoldDB" id="A0A645F3D2"/>
<feature type="region of interest" description="Disordered" evidence="1">
    <location>
        <begin position="43"/>
        <end position="77"/>
    </location>
</feature>
<accession>A0A645F3D2</accession>
<comment type="caution">
    <text evidence="2">The sequence shown here is derived from an EMBL/GenBank/DDBJ whole genome shotgun (WGS) entry which is preliminary data.</text>
</comment>
<sequence>MRRSLKRAFLLRSLVKIDADAGDKRRCGKHDDRKPVFFQTERIAADRAGNNGGNPRNTCEYNPGQQANLRQPGNIGQ</sequence>
<feature type="compositionally biased region" description="Polar residues" evidence="1">
    <location>
        <begin position="53"/>
        <end position="71"/>
    </location>
</feature>
<evidence type="ECO:0000256" key="1">
    <source>
        <dbReference type="SAM" id="MobiDB-lite"/>
    </source>
</evidence>
<gene>
    <name evidence="2" type="ORF">SDC9_156036</name>
</gene>
<evidence type="ECO:0000313" key="2">
    <source>
        <dbReference type="EMBL" id="MPN08751.1"/>
    </source>
</evidence>
<name>A0A645F3D2_9ZZZZ</name>
<proteinExistence type="predicted"/>